<dbReference type="Gene3D" id="2.60.120.620">
    <property type="entry name" value="q2cbj1_9rhob like domain"/>
    <property type="match status" value="1"/>
</dbReference>
<comment type="caution">
    <text evidence="1">The sequence shown here is derived from an EMBL/GenBank/DDBJ whole genome shotgun (WGS) entry which is preliminary data.</text>
</comment>
<protein>
    <recommendedName>
        <fullName evidence="3">Phytanoyl-CoA dioxygenase</fullName>
    </recommendedName>
</protein>
<gene>
    <name evidence="1" type="ORF">EW026_g1142</name>
</gene>
<keyword evidence="2" id="KW-1185">Reference proteome</keyword>
<name>A0A4S4KSL5_9APHY</name>
<accession>A0A4S4KSL5</accession>
<evidence type="ECO:0000313" key="2">
    <source>
        <dbReference type="Proteomes" id="UP000309038"/>
    </source>
</evidence>
<sequence length="264" mass="30195">MDLLLLIMEQEYKMLTAEQIDFFLENGYVVIKQAFTKEKADAFTKNIWVRLGMDPNDKSTWNQERVHMPPINREKVATFAPKAWEAIKELLGGEDRIDEQASTWGDSFIVNFGTPALEGAPTVEPPNLDNWHVDGDFFIHFLDSPEQALLVIPIFSDIKPRGGGTYIAPDDTEGTRKIKKVRSTKEFLFTDSYDSFLQRNTFSAEFKSFVFLAYTSHEGYDTEAHQPIFIVHRRAYSVPAFNGQVVDNAFKLSTHVYQRDDGHA</sequence>
<evidence type="ECO:0000313" key="1">
    <source>
        <dbReference type="EMBL" id="THH01554.1"/>
    </source>
</evidence>
<reference evidence="1 2" key="1">
    <citation type="submission" date="2019-02" db="EMBL/GenBank/DDBJ databases">
        <title>Genome sequencing of the rare red list fungi Phlebia centrifuga.</title>
        <authorList>
            <person name="Buettner E."/>
            <person name="Kellner H."/>
        </authorList>
    </citation>
    <scope>NUCLEOTIDE SEQUENCE [LARGE SCALE GENOMIC DNA]</scope>
    <source>
        <strain evidence="1 2">DSM 108282</strain>
    </source>
</reference>
<evidence type="ECO:0008006" key="3">
    <source>
        <dbReference type="Google" id="ProtNLM"/>
    </source>
</evidence>
<dbReference type="AlphaFoldDB" id="A0A4S4KSL5"/>
<dbReference type="SUPFAM" id="SSF51197">
    <property type="entry name" value="Clavaminate synthase-like"/>
    <property type="match status" value="1"/>
</dbReference>
<proteinExistence type="predicted"/>
<organism evidence="1 2">
    <name type="scientific">Hermanssonia centrifuga</name>
    <dbReference type="NCBI Taxonomy" id="98765"/>
    <lineage>
        <taxon>Eukaryota</taxon>
        <taxon>Fungi</taxon>
        <taxon>Dikarya</taxon>
        <taxon>Basidiomycota</taxon>
        <taxon>Agaricomycotina</taxon>
        <taxon>Agaricomycetes</taxon>
        <taxon>Polyporales</taxon>
        <taxon>Meruliaceae</taxon>
        <taxon>Hermanssonia</taxon>
    </lineage>
</organism>
<dbReference type="EMBL" id="SGPJ01000021">
    <property type="protein sequence ID" value="THH01554.1"/>
    <property type="molecule type" value="Genomic_DNA"/>
</dbReference>
<dbReference type="Proteomes" id="UP000309038">
    <property type="component" value="Unassembled WGS sequence"/>
</dbReference>